<dbReference type="EMBL" id="JABXYJ010000001">
    <property type="protein sequence ID" value="NVO76485.1"/>
    <property type="molecule type" value="Genomic_DNA"/>
</dbReference>
<evidence type="ECO:0000259" key="1">
    <source>
        <dbReference type="Pfam" id="PF00535"/>
    </source>
</evidence>
<proteinExistence type="predicted"/>
<dbReference type="CDD" id="cd04186">
    <property type="entry name" value="GT_2_like_c"/>
    <property type="match status" value="1"/>
</dbReference>
<dbReference type="Pfam" id="PF13692">
    <property type="entry name" value="Glyco_trans_1_4"/>
    <property type="match status" value="1"/>
</dbReference>
<dbReference type="Gene3D" id="3.40.50.11010">
    <property type="match status" value="1"/>
</dbReference>
<keyword evidence="2" id="KW-0808">Transferase</keyword>
<dbReference type="SUPFAM" id="SSF53335">
    <property type="entry name" value="S-adenosyl-L-methionine-dependent methyltransferases"/>
    <property type="match status" value="1"/>
</dbReference>
<protein>
    <submittedName>
        <fullName evidence="2">Glycosyltransferase</fullName>
    </submittedName>
</protein>
<dbReference type="SUPFAM" id="SSF53448">
    <property type="entry name" value="Nucleotide-diphospho-sugar transferases"/>
    <property type="match status" value="1"/>
</dbReference>
<dbReference type="PANTHER" id="PTHR43179:SF7">
    <property type="entry name" value="RHAMNOSYLTRANSFERASE WBBL"/>
    <property type="match status" value="1"/>
</dbReference>
<dbReference type="Pfam" id="PF00535">
    <property type="entry name" value="Glycos_transf_2"/>
    <property type="match status" value="1"/>
</dbReference>
<dbReference type="RefSeq" id="WP_176801751.1">
    <property type="nucleotide sequence ID" value="NZ_JABXYJ010000001.1"/>
</dbReference>
<dbReference type="Gene3D" id="3.90.550.10">
    <property type="entry name" value="Spore Coat Polysaccharide Biosynthesis Protein SpsA, Chain A"/>
    <property type="match status" value="1"/>
</dbReference>
<dbReference type="GO" id="GO:0016740">
    <property type="term" value="F:transferase activity"/>
    <property type="evidence" value="ECO:0007669"/>
    <property type="project" value="UniProtKB-KW"/>
</dbReference>
<sequence length="1074" mass="121259">MNTSKSNTAIPVAERYQYDIDLSANTAATQVIRLTGERKSVLELGPGPGTILRYLAQHQQCTVSAVELDEACADALRDVCQTVVQGDLNQSDWLQAFAGQRFDVIIAADVLEHLQNPWQCLRDMRSLLTPDGYAVISIPNVGHNSVLASLMTGRFPYQSRGLLDQTHLRFFTRHDFEQVLFECGLLPSHWFAIQKPAAEAELGHHWTTLNPMQQQMLNANPYGNDYQYVVRAYVSNEAGHVAKTQVLMDDTHAINVRQQQENERLSVLLENRQQSLENSHQKIAELVRQFELQDRHYLQLISEKDQSYAALTQEFHVAIEQQHALSSQIGHEKNQQLILEQEIEKTGHVVMDLQQQLRQADARIEELWNSTSWKITKPIRALRRLFGGVSIRTQLRNAYRVMPAPVQSVLNHSGITATLRNNLPAAESGQSWVCAVGTAAGTNPFDGLLSSSAPDGIEDVFFWGVIDWHFRFQRPQQLAIGFHQRHHRVFYISSELVNRAEPGYQVEPIPDMHNVFQIRLYANSAPPIYHHSADSNLLRQLQTGFAMLLQDAEIKDLISIVQHPFWLPMAHSAPSSRLVYDCMDHHEGFGNCPPDVIAGERALMAEADTLIVTSDWLYNIAKDKNPNTFIVRNACEFRHFSQRPADVYHDPRQRKILGYFGAISDWFDCGIVAKLAEHFPECLILLVGADTCGAAKKLAKYGNVKLTGEVAYQQLPHYLYAFDVCILPFQIIDLTLATNPVKVYEYMCSGKPVVSVQLPELASMKQMVYLADDSSQFIAHCELALQEAPDAPQRQQRITYASEQTWVHRAEELESALEQSRSPLVSIVVVTYNNLNLTQLCLASIEAETTHIRYEIIVVDNASSDGTQDYLQQFAAGKAHVSLILNDDNTGFSKANNQGLAKAKGDYLVVLNNDTVVTRGWASSLIRHCRKNPEIGLIGPVTNNIGNEAKIDITYDSLDEMPTKAREYTLTHLGQSFDIRTLAFFCVMITRTTYDQIGGLDEAFGLGFFEDDDYCRRAEAAKFRVVCADDVFVHHNLSASFNKLGQERKQELFLKNKAIYEAKWGKWIPHSYRT</sequence>
<keyword evidence="3" id="KW-1185">Reference proteome</keyword>
<dbReference type="SUPFAM" id="SSF53756">
    <property type="entry name" value="UDP-Glycosyltransferase/glycogen phosphorylase"/>
    <property type="match status" value="1"/>
</dbReference>
<name>A0A850QGF0_9BURK</name>
<dbReference type="CDD" id="cd02440">
    <property type="entry name" value="AdoMet_MTases"/>
    <property type="match status" value="1"/>
</dbReference>
<dbReference type="Gene3D" id="3.40.50.150">
    <property type="entry name" value="Vaccinia Virus protein VP39"/>
    <property type="match status" value="1"/>
</dbReference>
<feature type="domain" description="Glycosyltransferase 2-like" evidence="1">
    <location>
        <begin position="826"/>
        <end position="985"/>
    </location>
</feature>
<organism evidence="2 3">
    <name type="scientific">Undibacterium oligocarboniphilum</name>
    <dbReference type="NCBI Taxonomy" id="666702"/>
    <lineage>
        <taxon>Bacteria</taxon>
        <taxon>Pseudomonadati</taxon>
        <taxon>Pseudomonadota</taxon>
        <taxon>Betaproteobacteria</taxon>
        <taxon>Burkholderiales</taxon>
        <taxon>Oxalobacteraceae</taxon>
        <taxon>Undibacterium</taxon>
    </lineage>
</organism>
<dbReference type="Gene3D" id="3.40.50.2000">
    <property type="entry name" value="Glycogen Phosphorylase B"/>
    <property type="match status" value="1"/>
</dbReference>
<dbReference type="Pfam" id="PF13489">
    <property type="entry name" value="Methyltransf_23"/>
    <property type="match status" value="1"/>
</dbReference>
<evidence type="ECO:0000313" key="2">
    <source>
        <dbReference type="EMBL" id="NVO76485.1"/>
    </source>
</evidence>
<dbReference type="InterPro" id="IPR001173">
    <property type="entry name" value="Glyco_trans_2-like"/>
</dbReference>
<evidence type="ECO:0000313" key="3">
    <source>
        <dbReference type="Proteomes" id="UP000588051"/>
    </source>
</evidence>
<comment type="caution">
    <text evidence="2">The sequence shown here is derived from an EMBL/GenBank/DDBJ whole genome shotgun (WGS) entry which is preliminary data.</text>
</comment>
<dbReference type="InterPro" id="IPR029063">
    <property type="entry name" value="SAM-dependent_MTases_sf"/>
</dbReference>
<dbReference type="PANTHER" id="PTHR43179">
    <property type="entry name" value="RHAMNOSYLTRANSFERASE WBBL"/>
    <property type="match status" value="1"/>
</dbReference>
<gene>
    <name evidence="2" type="ORF">HV832_01390</name>
</gene>
<reference evidence="2 3" key="1">
    <citation type="submission" date="2020-06" db="EMBL/GenBank/DDBJ databases">
        <authorList>
            <person name="Qiu C."/>
            <person name="Liu Z."/>
        </authorList>
    </citation>
    <scope>NUCLEOTIDE SEQUENCE [LARGE SCALE GENOMIC DNA]</scope>
    <source>
        <strain evidence="2 3">EM 1</strain>
    </source>
</reference>
<accession>A0A850QGF0</accession>
<dbReference type="Proteomes" id="UP000588051">
    <property type="component" value="Unassembled WGS sequence"/>
</dbReference>
<dbReference type="InterPro" id="IPR029044">
    <property type="entry name" value="Nucleotide-diphossugar_trans"/>
</dbReference>
<dbReference type="AlphaFoldDB" id="A0A850QGF0"/>